<dbReference type="AlphaFoldDB" id="A0AAU9Y3M3"/>
<comment type="caution">
    <text evidence="2">The sequence shown here is derived from an EMBL/GenBank/DDBJ whole genome shotgun (WGS) entry which is preliminary data.</text>
</comment>
<keyword evidence="3" id="KW-1185">Reference proteome</keyword>
<proteinExistence type="predicted"/>
<gene>
    <name evidence="2" type="ORF">PMEA_00003289</name>
</gene>
<accession>A0AAU9Y3M3</accession>
<dbReference type="EMBL" id="CALNXJ010000111">
    <property type="protein sequence ID" value="CAH3164952.1"/>
    <property type="molecule type" value="Genomic_DNA"/>
</dbReference>
<feature type="chain" id="PRO_5043829874" evidence="1">
    <location>
        <begin position="30"/>
        <end position="99"/>
    </location>
</feature>
<evidence type="ECO:0000256" key="1">
    <source>
        <dbReference type="SAM" id="SignalP"/>
    </source>
</evidence>
<evidence type="ECO:0000313" key="3">
    <source>
        <dbReference type="Proteomes" id="UP001159428"/>
    </source>
</evidence>
<dbReference type="Proteomes" id="UP001159428">
    <property type="component" value="Unassembled WGS sequence"/>
</dbReference>
<keyword evidence="1" id="KW-0732">Signal</keyword>
<reference evidence="2 3" key="1">
    <citation type="submission" date="2022-05" db="EMBL/GenBank/DDBJ databases">
        <authorList>
            <consortium name="Genoscope - CEA"/>
            <person name="William W."/>
        </authorList>
    </citation>
    <scope>NUCLEOTIDE SEQUENCE [LARGE SCALE GENOMIC DNA]</scope>
</reference>
<organism evidence="2 3">
    <name type="scientific">Pocillopora meandrina</name>
    <dbReference type="NCBI Taxonomy" id="46732"/>
    <lineage>
        <taxon>Eukaryota</taxon>
        <taxon>Metazoa</taxon>
        <taxon>Cnidaria</taxon>
        <taxon>Anthozoa</taxon>
        <taxon>Hexacorallia</taxon>
        <taxon>Scleractinia</taxon>
        <taxon>Astrocoeniina</taxon>
        <taxon>Pocilloporidae</taxon>
        <taxon>Pocillopora</taxon>
    </lineage>
</organism>
<name>A0AAU9Y3M3_9CNID</name>
<feature type="signal peptide" evidence="1">
    <location>
        <begin position="1"/>
        <end position="29"/>
    </location>
</feature>
<evidence type="ECO:0000313" key="2">
    <source>
        <dbReference type="EMBL" id="CAH3164952.1"/>
    </source>
</evidence>
<protein>
    <submittedName>
        <fullName evidence="2">Uncharacterized protein</fullName>
    </submittedName>
</protein>
<sequence>MTVFFLQMKIIMFLVLVILLYSCMEPVTAQGGKKKVLRMCKGKFKNCLTNKKYKKNFKAGSKCCGRAWTVCQLHRRSCLKICHPSYRKCMCGMGFGYYC</sequence>